<dbReference type="GO" id="GO:0003924">
    <property type="term" value="F:GTPase activity"/>
    <property type="evidence" value="ECO:0007669"/>
    <property type="project" value="TreeGrafter"/>
</dbReference>
<keyword evidence="5" id="KW-1133">Transmembrane helix</keyword>
<dbReference type="InterPro" id="IPR046758">
    <property type="entry name" value="Sey1/RHD3-like_3HB"/>
</dbReference>
<dbReference type="PANTHER" id="PTHR45923">
    <property type="entry name" value="PROTEIN SEY1"/>
    <property type="match status" value="1"/>
</dbReference>
<gene>
    <name evidence="12" type="ORF">SVIM_LOCUS274617</name>
</gene>
<dbReference type="EMBL" id="CAADRP010001604">
    <property type="protein sequence ID" value="VFU44577.1"/>
    <property type="molecule type" value="Genomic_DNA"/>
</dbReference>
<comment type="similarity">
    <text evidence="9">Belongs to the TRAFAC class dynamin-like GTPase superfamily. GB1/RHD3 GTPase family.</text>
</comment>
<evidence type="ECO:0000256" key="3">
    <source>
        <dbReference type="ARBA" id="ARBA00022801"/>
    </source>
</evidence>
<keyword evidence="3" id="KW-0378">Hydrolase</keyword>
<dbReference type="InterPro" id="IPR030386">
    <property type="entry name" value="G_GB1_RHD3_dom"/>
</dbReference>
<dbReference type="InterPro" id="IPR008803">
    <property type="entry name" value="RHD3/Sey1"/>
</dbReference>
<keyword evidence="7" id="KW-0342">GTP-binding</keyword>
<dbReference type="FunFam" id="3.40.50.300:FF:002271">
    <property type="entry name" value="Protein ROOT HAIR DEFECTIVE 3 homolog"/>
    <property type="match status" value="1"/>
</dbReference>
<dbReference type="InterPro" id="IPR027417">
    <property type="entry name" value="P-loop_NTPase"/>
</dbReference>
<keyword evidence="2" id="KW-0547">Nucleotide-binding</keyword>
<name>A0A6N2LTY0_SALVM</name>
<dbReference type="SUPFAM" id="SSF52540">
    <property type="entry name" value="P-loop containing nucleoside triphosphate hydrolases"/>
    <property type="match status" value="1"/>
</dbReference>
<protein>
    <recommendedName>
        <fullName evidence="11">GB1/RHD3-type G domain-containing protein</fullName>
    </recommendedName>
</protein>
<sequence length="568" mass="63120">MAEDCCSFQLISGDGVFNMEGLENFSRTTNLSQCGVTYAVVAIMGPQSGGKSTLLNKLFQTDFRMMDADDGRNQTTQGIWTAKGIGIEPFTIAIDVEGSDSGERGQDGATFEKQSALFALAIADIVMINMWCHDIGREHAANRPLLKAVFEAMILLFRARKTTLLFVLRDQTKTPFERLEPSLRGDIEKIWAEIPKPDAYKGTPLGEFFKVEITALPSYEYEKDEFKAKVDRLRQQFFHSISPGGLAGDRKDVQPASGFALRAAQIWKTIKENKDLDLPAMEVLVATVRCGQIAKETLSRLNSDKAWLALRKDVEARPAPKFRKNIRSILENTLSQYDKEAIHFKESIRDDKRKELETDALKVLYPAYATMLRHLHSRALQFFETRVIKMVKRATSDGLDASIDSIVQHAMDKFEKESRDVSISKEWDASAARANLCSEIEKTKYKTKTKFYKVYNTMTAKAVRGLAKGIGGMTGVGVTAATFMGDGDAVAAKKAGKAASTEVRRIIKTRMLNLDNFNHSTITVSADDIEADTANDSTDDLEGESADDSDDDGADDYVDCENDDCDDD</sequence>
<dbReference type="CDD" id="cd01851">
    <property type="entry name" value="GBP"/>
    <property type="match status" value="1"/>
</dbReference>
<organism evidence="12">
    <name type="scientific">Salix viminalis</name>
    <name type="common">Common osier</name>
    <name type="synonym">Basket willow</name>
    <dbReference type="NCBI Taxonomy" id="40686"/>
    <lineage>
        <taxon>Eukaryota</taxon>
        <taxon>Viridiplantae</taxon>
        <taxon>Streptophyta</taxon>
        <taxon>Embryophyta</taxon>
        <taxon>Tracheophyta</taxon>
        <taxon>Spermatophyta</taxon>
        <taxon>Magnoliopsida</taxon>
        <taxon>eudicotyledons</taxon>
        <taxon>Gunneridae</taxon>
        <taxon>Pentapetalae</taxon>
        <taxon>rosids</taxon>
        <taxon>fabids</taxon>
        <taxon>Malpighiales</taxon>
        <taxon>Salicaceae</taxon>
        <taxon>Saliceae</taxon>
        <taxon>Salix</taxon>
    </lineage>
</organism>
<dbReference type="GO" id="GO:0005525">
    <property type="term" value="F:GTP binding"/>
    <property type="evidence" value="ECO:0007669"/>
    <property type="project" value="UniProtKB-KW"/>
</dbReference>
<dbReference type="Pfam" id="PF20428">
    <property type="entry name" value="Sey1_3HB"/>
    <property type="match status" value="1"/>
</dbReference>
<dbReference type="PANTHER" id="PTHR45923:SF20">
    <property type="entry name" value="PROTEIN ROOT HAIR DEFECTIVE 3 HOMOLOG 2"/>
    <property type="match status" value="1"/>
</dbReference>
<dbReference type="PROSITE" id="PS51715">
    <property type="entry name" value="G_GB1_RHD3"/>
    <property type="match status" value="1"/>
</dbReference>
<evidence type="ECO:0000256" key="7">
    <source>
        <dbReference type="ARBA" id="ARBA00023134"/>
    </source>
</evidence>
<accession>A0A6N2LTY0</accession>
<evidence type="ECO:0000256" key="10">
    <source>
        <dbReference type="SAM" id="MobiDB-lite"/>
    </source>
</evidence>
<evidence type="ECO:0000259" key="11">
    <source>
        <dbReference type="PROSITE" id="PS51715"/>
    </source>
</evidence>
<dbReference type="GO" id="GO:0005783">
    <property type="term" value="C:endoplasmic reticulum"/>
    <property type="evidence" value="ECO:0007669"/>
    <property type="project" value="TreeGrafter"/>
</dbReference>
<keyword evidence="1" id="KW-0812">Transmembrane</keyword>
<evidence type="ECO:0000256" key="9">
    <source>
        <dbReference type="PROSITE-ProRule" id="PRU01052"/>
    </source>
</evidence>
<keyword evidence="6" id="KW-0175">Coiled coil</keyword>
<evidence type="ECO:0000256" key="6">
    <source>
        <dbReference type="ARBA" id="ARBA00023054"/>
    </source>
</evidence>
<dbReference type="GO" id="GO:0016320">
    <property type="term" value="P:endoplasmic reticulum membrane fusion"/>
    <property type="evidence" value="ECO:0007669"/>
    <property type="project" value="TreeGrafter"/>
</dbReference>
<evidence type="ECO:0000256" key="1">
    <source>
        <dbReference type="ARBA" id="ARBA00022692"/>
    </source>
</evidence>
<dbReference type="Pfam" id="PF05879">
    <property type="entry name" value="RHD3_GTPase"/>
    <property type="match status" value="1"/>
</dbReference>
<feature type="region of interest" description="Disordered" evidence="10">
    <location>
        <begin position="528"/>
        <end position="568"/>
    </location>
</feature>
<reference evidence="12" key="1">
    <citation type="submission" date="2019-03" db="EMBL/GenBank/DDBJ databases">
        <authorList>
            <person name="Mank J."/>
            <person name="Almeida P."/>
        </authorList>
    </citation>
    <scope>NUCLEOTIDE SEQUENCE</scope>
    <source>
        <strain evidence="12">78183</strain>
    </source>
</reference>
<dbReference type="AlphaFoldDB" id="A0A6N2LTY0"/>
<evidence type="ECO:0000256" key="2">
    <source>
        <dbReference type="ARBA" id="ARBA00022741"/>
    </source>
</evidence>
<feature type="domain" description="GB1/RHD3-type G" evidence="11">
    <location>
        <begin position="35"/>
        <end position="250"/>
    </location>
</feature>
<proteinExistence type="inferred from homology"/>
<evidence type="ECO:0000256" key="4">
    <source>
        <dbReference type="ARBA" id="ARBA00022824"/>
    </source>
</evidence>
<dbReference type="Gene3D" id="3.40.50.300">
    <property type="entry name" value="P-loop containing nucleotide triphosphate hydrolases"/>
    <property type="match status" value="1"/>
</dbReference>
<evidence type="ECO:0000256" key="8">
    <source>
        <dbReference type="ARBA" id="ARBA00023136"/>
    </source>
</evidence>
<keyword evidence="4" id="KW-0256">Endoplasmic reticulum</keyword>
<keyword evidence="8" id="KW-0472">Membrane</keyword>
<evidence type="ECO:0000313" key="12">
    <source>
        <dbReference type="EMBL" id="VFU44577.1"/>
    </source>
</evidence>
<evidence type="ECO:0000256" key="5">
    <source>
        <dbReference type="ARBA" id="ARBA00022989"/>
    </source>
</evidence>